<comment type="caution">
    <text evidence="2">The sequence shown here is derived from an EMBL/GenBank/DDBJ whole genome shotgun (WGS) entry which is preliminary data.</text>
</comment>
<evidence type="ECO:0000313" key="3">
    <source>
        <dbReference type="Proteomes" id="UP000034601"/>
    </source>
</evidence>
<sequence length="116" mass="13161">MKFLLDENLGKQVAQFLQQSGHLVLRVKQISPGAEDAQVLTLATSKGAILLTSDKDFGELIFKYGQPHRGIILLRLPNQRSDNKIEALKEIFSKHKDIRGFMVVTEKDGKFRIKKK</sequence>
<proteinExistence type="predicted"/>
<dbReference type="Pfam" id="PF18480">
    <property type="entry name" value="DUF5615"/>
    <property type="match status" value="1"/>
</dbReference>
<organism evidence="2 3">
    <name type="scientific">Candidatus Daviesbacteria bacterium GW2011_GWA2_40_9</name>
    <dbReference type="NCBI Taxonomy" id="1618424"/>
    <lineage>
        <taxon>Bacteria</taxon>
        <taxon>Candidatus Daviesiibacteriota</taxon>
    </lineage>
</organism>
<reference evidence="2 3" key="1">
    <citation type="journal article" date="2015" name="Nature">
        <title>rRNA introns, odd ribosomes, and small enigmatic genomes across a large radiation of phyla.</title>
        <authorList>
            <person name="Brown C.T."/>
            <person name="Hug L.A."/>
            <person name="Thomas B.C."/>
            <person name="Sharon I."/>
            <person name="Castelle C.J."/>
            <person name="Singh A."/>
            <person name="Wilkins M.J."/>
            <person name="Williams K.H."/>
            <person name="Banfield J.F."/>
        </authorList>
    </citation>
    <scope>NUCLEOTIDE SEQUENCE [LARGE SCALE GENOMIC DNA]</scope>
</reference>
<protein>
    <recommendedName>
        <fullName evidence="1">DUF5615 domain-containing protein</fullName>
    </recommendedName>
</protein>
<name>A0A0G0U2N5_9BACT</name>
<feature type="domain" description="DUF5615" evidence="1">
    <location>
        <begin position="1"/>
        <end position="102"/>
    </location>
</feature>
<dbReference type="InterPro" id="IPR041049">
    <property type="entry name" value="DUF5615"/>
</dbReference>
<dbReference type="Proteomes" id="UP000034601">
    <property type="component" value="Unassembled WGS sequence"/>
</dbReference>
<evidence type="ECO:0000259" key="1">
    <source>
        <dbReference type="Pfam" id="PF18480"/>
    </source>
</evidence>
<gene>
    <name evidence="2" type="ORF">UU29_C0006G0042</name>
</gene>
<evidence type="ECO:0000313" key="2">
    <source>
        <dbReference type="EMBL" id="KKR83353.1"/>
    </source>
</evidence>
<dbReference type="AlphaFoldDB" id="A0A0G0U2N5"/>
<accession>A0A0G0U2N5</accession>
<dbReference type="EMBL" id="LCAB01000006">
    <property type="protein sequence ID" value="KKR83353.1"/>
    <property type="molecule type" value="Genomic_DNA"/>
</dbReference>